<keyword evidence="16" id="KW-0408">Iron</keyword>
<keyword evidence="14 20" id="KW-0249">Electron transport</keyword>
<evidence type="ECO:0000256" key="13">
    <source>
        <dbReference type="ARBA" id="ARBA00022967"/>
    </source>
</evidence>
<dbReference type="Proteomes" id="UP001056619">
    <property type="component" value="Chromosome"/>
</dbReference>
<dbReference type="PROSITE" id="PS00077">
    <property type="entry name" value="COX1_CUB"/>
    <property type="match status" value="1"/>
</dbReference>
<accession>A0ABY4U9T9</accession>
<dbReference type="Pfam" id="PF00115">
    <property type="entry name" value="COX1"/>
    <property type="match status" value="1"/>
</dbReference>
<dbReference type="EC" id="7.1.1.9" evidence="6"/>
<feature type="transmembrane region" description="Helical" evidence="22">
    <location>
        <begin position="191"/>
        <end position="213"/>
    </location>
</feature>
<comment type="cofactor">
    <cofactor evidence="2">
        <name>Cu(2+)</name>
        <dbReference type="ChEBI" id="CHEBI:29036"/>
    </cofactor>
</comment>
<dbReference type="PANTHER" id="PTHR10422:SF29">
    <property type="entry name" value="CYTOCHROME C OXIDASE SUBUNIT 1 HOMOLOG, BACTEROID"/>
    <property type="match status" value="1"/>
</dbReference>
<evidence type="ECO:0000256" key="1">
    <source>
        <dbReference type="ARBA" id="ARBA00001970"/>
    </source>
</evidence>
<keyword evidence="18 22" id="KW-0472">Membrane</keyword>
<name>A0ABY4U9T9_9SPHN</name>
<evidence type="ECO:0000259" key="23">
    <source>
        <dbReference type="PROSITE" id="PS50855"/>
    </source>
</evidence>
<feature type="transmembrane region" description="Helical" evidence="22">
    <location>
        <begin position="499"/>
        <end position="521"/>
    </location>
</feature>
<evidence type="ECO:0000256" key="19">
    <source>
        <dbReference type="ARBA" id="ARBA00047816"/>
    </source>
</evidence>
<evidence type="ECO:0000256" key="22">
    <source>
        <dbReference type="SAM" id="Phobius"/>
    </source>
</evidence>
<dbReference type="Gene3D" id="1.20.210.10">
    <property type="entry name" value="Cytochrome c oxidase-like, subunit I domain"/>
    <property type="match status" value="1"/>
</dbReference>
<evidence type="ECO:0000256" key="4">
    <source>
        <dbReference type="ARBA" id="ARBA00004673"/>
    </source>
</evidence>
<evidence type="ECO:0000256" key="14">
    <source>
        <dbReference type="ARBA" id="ARBA00022982"/>
    </source>
</evidence>
<feature type="region of interest" description="Disordered" evidence="21">
    <location>
        <begin position="535"/>
        <end position="558"/>
    </location>
</feature>
<proteinExistence type="inferred from homology"/>
<dbReference type="EMBL" id="CP098494">
    <property type="protein sequence ID" value="USA62521.1"/>
    <property type="molecule type" value="Genomic_DNA"/>
</dbReference>
<keyword evidence="13" id="KW-1278">Translocase</keyword>
<keyword evidence="10 20" id="KW-0679">Respiratory chain</keyword>
<feature type="transmembrane region" description="Helical" evidence="22">
    <location>
        <begin position="269"/>
        <end position="290"/>
    </location>
</feature>
<feature type="transmembrane region" description="Helical" evidence="22">
    <location>
        <begin position="225"/>
        <end position="249"/>
    </location>
</feature>
<gene>
    <name evidence="24" type="primary">ccoN</name>
    <name evidence="24" type="ORF">NCF85_06000</name>
</gene>
<reference evidence="24 25" key="1">
    <citation type="submission" date="2022-06" db="EMBL/GenBank/DDBJ databases">
        <authorList>
            <person name="Liu G."/>
        </authorList>
    </citation>
    <scope>NUCLEOTIDE SEQUENCE [LARGE SCALE GENOMIC DNA]</scope>
    <source>
        <strain evidence="24 25">E4</strain>
    </source>
</reference>
<keyword evidence="8" id="KW-1003">Cell membrane</keyword>
<feature type="transmembrane region" description="Helical" evidence="22">
    <location>
        <begin position="339"/>
        <end position="359"/>
    </location>
</feature>
<evidence type="ECO:0000256" key="6">
    <source>
        <dbReference type="ARBA" id="ARBA00012949"/>
    </source>
</evidence>
<evidence type="ECO:0000256" key="2">
    <source>
        <dbReference type="ARBA" id="ARBA00001973"/>
    </source>
</evidence>
<feature type="transmembrane region" description="Helical" evidence="22">
    <location>
        <begin position="34"/>
        <end position="57"/>
    </location>
</feature>
<comment type="cofactor">
    <cofactor evidence="1">
        <name>heme b</name>
        <dbReference type="ChEBI" id="CHEBI:60344"/>
    </cofactor>
</comment>
<dbReference type="RefSeq" id="WP_103022844.1">
    <property type="nucleotide sequence ID" value="NZ_CP098494.1"/>
</dbReference>
<feature type="transmembrane region" description="Helical" evidence="22">
    <location>
        <begin position="125"/>
        <end position="144"/>
    </location>
</feature>
<sequence length="558" mass="62646">MQAEAALGRVGLWLLIMVLSIVMVATAADSGMAAHATIIGVIAFVMVWVTAAGFDSLGKAQGFFKMPEGPSRYDDDPIRWGVLATMMWALVGLLAGVFIASQLAFPQLNIEPYFNFGRVRPLHTSAVIFAFGGNILIASSFYVVQRTCRAQLAFPALARFVFWGYQLFIVLAASGYLFGVTQSREYAEPEWYVDLWLTIVWVAYLIVFVGTLARRTEPHIYVANWFYLSFIITIAMLHIVNNLAVPVAWNGSLSFSAFAGVQDALTQWWYGHNAVAFFLTVPFLAMMYYFVPKQAERPVYSYRLSIIHFWSLIFLYIWAGPHHLHYTALPDWAQTLGMVFSVILWMPSWGGMINGLMTLNGAWDKVRTDPIIRMMVMAMAFYGMATFEGPMLSIKAVNSLSHYTDWTVGHVHSGALGWNGLISFAAVYFLVPRLWKRERMYSLRMINWHFWLATLGIVFYAASMWVAGITQGLMWREYGPDGYLVNSFAETVAALHELYIIRALGGVMYLSGAIIMGYNVWMTIGGKLREEKPMGAMPAYDPDKDRPIAGSASPEPAE</sequence>
<protein>
    <recommendedName>
        <fullName evidence="6">cytochrome-c oxidase</fullName>
        <ecNumber evidence="6">7.1.1.9</ecNumber>
    </recommendedName>
</protein>
<feature type="transmembrane region" description="Helical" evidence="22">
    <location>
        <begin position="411"/>
        <end position="431"/>
    </location>
</feature>
<comment type="subcellular location">
    <subcellularLocation>
        <location evidence="3">Cell membrane</location>
        <topology evidence="3">Multi-pass membrane protein</topology>
    </subcellularLocation>
</comment>
<evidence type="ECO:0000256" key="7">
    <source>
        <dbReference type="ARBA" id="ARBA00022448"/>
    </source>
</evidence>
<comment type="similarity">
    <text evidence="5 20">Belongs to the heme-copper respiratory oxidase family.</text>
</comment>
<evidence type="ECO:0000256" key="5">
    <source>
        <dbReference type="ARBA" id="ARBA00009578"/>
    </source>
</evidence>
<evidence type="ECO:0000256" key="9">
    <source>
        <dbReference type="ARBA" id="ARBA00022617"/>
    </source>
</evidence>
<evidence type="ECO:0000256" key="3">
    <source>
        <dbReference type="ARBA" id="ARBA00004651"/>
    </source>
</evidence>
<feature type="domain" description="Cytochrome oxidase subunit I profile" evidence="23">
    <location>
        <begin position="82"/>
        <end position="524"/>
    </location>
</feature>
<evidence type="ECO:0000256" key="18">
    <source>
        <dbReference type="ARBA" id="ARBA00023136"/>
    </source>
</evidence>
<evidence type="ECO:0000313" key="24">
    <source>
        <dbReference type="EMBL" id="USA62521.1"/>
    </source>
</evidence>
<comment type="pathway">
    <text evidence="4">Energy metabolism; oxidative phosphorylation.</text>
</comment>
<evidence type="ECO:0000313" key="25">
    <source>
        <dbReference type="Proteomes" id="UP001056619"/>
    </source>
</evidence>
<evidence type="ECO:0000256" key="16">
    <source>
        <dbReference type="ARBA" id="ARBA00023004"/>
    </source>
</evidence>
<evidence type="ECO:0000256" key="17">
    <source>
        <dbReference type="ARBA" id="ARBA00023008"/>
    </source>
</evidence>
<evidence type="ECO:0000256" key="12">
    <source>
        <dbReference type="ARBA" id="ARBA00022723"/>
    </source>
</evidence>
<dbReference type="InterPro" id="IPR023615">
    <property type="entry name" value="Cyt_c_Oxase_su1_BS"/>
</dbReference>
<evidence type="ECO:0000256" key="8">
    <source>
        <dbReference type="ARBA" id="ARBA00022475"/>
    </source>
</evidence>
<dbReference type="CDD" id="cd01661">
    <property type="entry name" value="cbb3_Oxidase_I"/>
    <property type="match status" value="1"/>
</dbReference>
<keyword evidence="17" id="KW-0186">Copper</keyword>
<keyword evidence="15 22" id="KW-1133">Transmembrane helix</keyword>
<evidence type="ECO:0000256" key="15">
    <source>
        <dbReference type="ARBA" id="ARBA00022989"/>
    </source>
</evidence>
<evidence type="ECO:0000256" key="21">
    <source>
        <dbReference type="SAM" id="MobiDB-lite"/>
    </source>
</evidence>
<keyword evidence="12" id="KW-0479">Metal-binding</keyword>
<evidence type="ECO:0000256" key="11">
    <source>
        <dbReference type="ARBA" id="ARBA00022692"/>
    </source>
</evidence>
<evidence type="ECO:0000256" key="10">
    <source>
        <dbReference type="ARBA" id="ARBA00022660"/>
    </source>
</evidence>
<organism evidence="24 25">
    <name type="scientific">Qipengyuania citrea</name>
    <dbReference type="NCBI Taxonomy" id="225971"/>
    <lineage>
        <taxon>Bacteria</taxon>
        <taxon>Pseudomonadati</taxon>
        <taxon>Pseudomonadota</taxon>
        <taxon>Alphaproteobacteria</taxon>
        <taxon>Sphingomonadales</taxon>
        <taxon>Erythrobacteraceae</taxon>
        <taxon>Qipengyuania</taxon>
    </lineage>
</organism>
<feature type="transmembrane region" description="Helical" evidence="22">
    <location>
        <begin position="12"/>
        <end position="28"/>
    </location>
</feature>
<feature type="transmembrane region" description="Helical" evidence="22">
    <location>
        <begin position="78"/>
        <end position="105"/>
    </location>
</feature>
<keyword evidence="11 20" id="KW-0812">Transmembrane</keyword>
<dbReference type="PANTHER" id="PTHR10422">
    <property type="entry name" value="CYTOCHROME C OXIDASE SUBUNIT 1"/>
    <property type="match status" value="1"/>
</dbReference>
<dbReference type="InterPro" id="IPR000883">
    <property type="entry name" value="Cyt_C_Oxase_1"/>
</dbReference>
<dbReference type="InterPro" id="IPR004677">
    <property type="entry name" value="Cyt_c_oxidase_cbb3_su1"/>
</dbReference>
<comment type="catalytic activity">
    <reaction evidence="19">
        <text>4 Fe(II)-[cytochrome c] + O2 + 8 H(+)(in) = 4 Fe(III)-[cytochrome c] + 2 H2O + 4 H(+)(out)</text>
        <dbReference type="Rhea" id="RHEA:11436"/>
        <dbReference type="Rhea" id="RHEA-COMP:10350"/>
        <dbReference type="Rhea" id="RHEA-COMP:14399"/>
        <dbReference type="ChEBI" id="CHEBI:15377"/>
        <dbReference type="ChEBI" id="CHEBI:15378"/>
        <dbReference type="ChEBI" id="CHEBI:15379"/>
        <dbReference type="ChEBI" id="CHEBI:29033"/>
        <dbReference type="ChEBI" id="CHEBI:29034"/>
        <dbReference type="EC" id="7.1.1.9"/>
    </reaction>
</comment>
<dbReference type="PROSITE" id="PS50855">
    <property type="entry name" value="COX1"/>
    <property type="match status" value="1"/>
</dbReference>
<dbReference type="InterPro" id="IPR023616">
    <property type="entry name" value="Cyt_c_oxase-like_su1_dom"/>
</dbReference>
<dbReference type="SUPFAM" id="SSF81442">
    <property type="entry name" value="Cytochrome c oxidase subunit I-like"/>
    <property type="match status" value="1"/>
</dbReference>
<keyword evidence="25" id="KW-1185">Reference proteome</keyword>
<dbReference type="InterPro" id="IPR036927">
    <property type="entry name" value="Cyt_c_oxase-like_su1_sf"/>
</dbReference>
<feature type="transmembrane region" description="Helical" evidence="22">
    <location>
        <begin position="302"/>
        <end position="319"/>
    </location>
</feature>
<evidence type="ECO:0000256" key="20">
    <source>
        <dbReference type="RuleBase" id="RU000370"/>
    </source>
</evidence>
<keyword evidence="9 20" id="KW-0349">Heme</keyword>
<feature type="transmembrane region" description="Helical" evidence="22">
    <location>
        <begin position="156"/>
        <end position="179"/>
    </location>
</feature>
<feature type="transmembrane region" description="Helical" evidence="22">
    <location>
        <begin position="451"/>
        <end position="474"/>
    </location>
</feature>
<keyword evidence="7 20" id="KW-0813">Transport</keyword>
<dbReference type="NCBIfam" id="TIGR00780">
    <property type="entry name" value="ccoN"/>
    <property type="match status" value="1"/>
</dbReference>
<feature type="transmembrane region" description="Helical" evidence="22">
    <location>
        <begin position="371"/>
        <end position="391"/>
    </location>
</feature>